<evidence type="ECO:0000313" key="7">
    <source>
        <dbReference type="Proteomes" id="UP000326852"/>
    </source>
</evidence>
<dbReference type="EMBL" id="VTFX01000002">
    <property type="protein sequence ID" value="KAD4007139.1"/>
    <property type="molecule type" value="Genomic_DNA"/>
</dbReference>
<sequence>MRLQLLTHSYSPEHSPPQRRWTQFNRYFRSLGWDIDVITPVAHAPHGRRTLPKREAGRPFRRDTGRFGERILRVPYLWHRTTRLGRLLDHCFSAAASVAAGVMTRRPDAVIVTVPSLPILGAGYLVSRLRRVPFVVDMRDAWPDIARDARIVRGSAKSVTERAVVTFQERADLVVTVTYGFAATLRDRGLKNVATVVNGVDISVRELLPPPPEDRDRLNVLYLGNHGESQRLDLVVRAAALARDYVRLTMVGHGVQRRELMALAKELDAPVTFHGPARRREVMEHYREADTCVISLRDDWKSFETTIPSKTYEVLAVGRHVTGIVRGEARTIIEEANAGDVVDSSAGAIAQLWKELHADRSRLLTGTNGRDWVQDNANLDALSAAYADLLRSVAAGPAA</sequence>
<organism evidence="6 7">
    <name type="scientific">Arthrobacter yangruifuii</name>
    <dbReference type="NCBI Taxonomy" id="2606616"/>
    <lineage>
        <taxon>Bacteria</taxon>
        <taxon>Bacillati</taxon>
        <taxon>Actinomycetota</taxon>
        <taxon>Actinomycetes</taxon>
        <taxon>Micrococcales</taxon>
        <taxon>Micrococcaceae</taxon>
        <taxon>Arthrobacter</taxon>
    </lineage>
</organism>
<dbReference type="GO" id="GO:0016758">
    <property type="term" value="F:hexosyltransferase activity"/>
    <property type="evidence" value="ECO:0007669"/>
    <property type="project" value="TreeGrafter"/>
</dbReference>
<evidence type="ECO:0000256" key="1">
    <source>
        <dbReference type="ARBA" id="ARBA00021292"/>
    </source>
</evidence>
<evidence type="ECO:0000313" key="6">
    <source>
        <dbReference type="EMBL" id="KAD4007139.1"/>
    </source>
</evidence>
<protein>
    <recommendedName>
        <fullName evidence="1">D-inositol 3-phosphate glycosyltransferase</fullName>
    </recommendedName>
</protein>
<dbReference type="SUPFAM" id="SSF53756">
    <property type="entry name" value="UDP-Glycosyltransferase/glycogen phosphorylase"/>
    <property type="match status" value="1"/>
</dbReference>
<proteinExistence type="predicted"/>
<dbReference type="AlphaFoldDB" id="A0A5N6MT03"/>
<dbReference type="InterPro" id="IPR050194">
    <property type="entry name" value="Glycosyltransferase_grp1"/>
</dbReference>
<dbReference type="RefSeq" id="WP_152271805.1">
    <property type="nucleotide sequence ID" value="NZ_VTFX01000002.1"/>
</dbReference>
<evidence type="ECO:0000259" key="4">
    <source>
        <dbReference type="Pfam" id="PF00534"/>
    </source>
</evidence>
<dbReference type="Pfam" id="PF00534">
    <property type="entry name" value="Glycos_transf_1"/>
    <property type="match status" value="1"/>
</dbReference>
<feature type="domain" description="Glycosyl transferase family 1" evidence="4">
    <location>
        <begin position="213"/>
        <end position="360"/>
    </location>
</feature>
<dbReference type="InterPro" id="IPR028098">
    <property type="entry name" value="Glyco_trans_4-like_N"/>
</dbReference>
<evidence type="ECO:0000259" key="5">
    <source>
        <dbReference type="Pfam" id="PF13579"/>
    </source>
</evidence>
<accession>A0A5N6MT03</accession>
<gene>
    <name evidence="6" type="ORF">GD627_06125</name>
</gene>
<dbReference type="Pfam" id="PF13579">
    <property type="entry name" value="Glyco_trans_4_4"/>
    <property type="match status" value="1"/>
</dbReference>
<feature type="domain" description="Glycosyltransferase subfamily 4-like N-terminal" evidence="5">
    <location>
        <begin position="19"/>
        <end position="197"/>
    </location>
</feature>
<evidence type="ECO:0000256" key="3">
    <source>
        <dbReference type="ARBA" id="ARBA00022679"/>
    </source>
</evidence>
<keyword evidence="3 6" id="KW-0808">Transferase</keyword>
<dbReference type="Proteomes" id="UP000326852">
    <property type="component" value="Unassembled WGS sequence"/>
</dbReference>
<dbReference type="InterPro" id="IPR001296">
    <property type="entry name" value="Glyco_trans_1"/>
</dbReference>
<dbReference type="Gene3D" id="3.40.50.2000">
    <property type="entry name" value="Glycogen Phosphorylase B"/>
    <property type="match status" value="2"/>
</dbReference>
<name>A0A5N6MT03_9MICC</name>
<comment type="caution">
    <text evidence="6">The sequence shown here is derived from an EMBL/GenBank/DDBJ whole genome shotgun (WGS) entry which is preliminary data.</text>
</comment>
<dbReference type="PANTHER" id="PTHR45947">
    <property type="entry name" value="SULFOQUINOVOSYL TRANSFERASE SQD2"/>
    <property type="match status" value="1"/>
</dbReference>
<evidence type="ECO:0000256" key="2">
    <source>
        <dbReference type="ARBA" id="ARBA00022676"/>
    </source>
</evidence>
<dbReference type="CDD" id="cd03794">
    <property type="entry name" value="GT4_WbuB-like"/>
    <property type="match status" value="1"/>
</dbReference>
<keyword evidence="2" id="KW-0328">Glycosyltransferase</keyword>
<dbReference type="GO" id="GO:1901137">
    <property type="term" value="P:carbohydrate derivative biosynthetic process"/>
    <property type="evidence" value="ECO:0007669"/>
    <property type="project" value="UniProtKB-ARBA"/>
</dbReference>
<reference evidence="6 7" key="1">
    <citation type="submission" date="2019-08" db="EMBL/GenBank/DDBJ databases">
        <title>Arthrobacter sp. nov., isolated from plateau pika and Tibetan wild ass.</title>
        <authorList>
            <person name="Ge Y."/>
        </authorList>
    </citation>
    <scope>NUCLEOTIDE SEQUENCE [LARGE SCALE GENOMIC DNA]</scope>
    <source>
        <strain evidence="6 7">785</strain>
    </source>
</reference>
<keyword evidence="7" id="KW-1185">Reference proteome</keyword>
<dbReference type="PANTHER" id="PTHR45947:SF3">
    <property type="entry name" value="SULFOQUINOVOSYL TRANSFERASE SQD2"/>
    <property type="match status" value="1"/>
</dbReference>